<sequence>MMPYKLIDHTADIGIKVNAKTLEELFIDSAMGMFDIIGHHNTGVDQKVEISLKSDMLEDLLHDWLSELLYIYETDNIAFLKFKFRKFDETHLRATAYGEVVEPENAKTEIKAVTYHKLKIKKNKKGYGVEIIFDI</sequence>
<keyword evidence="3" id="KW-0479">Metal-binding</keyword>
<dbReference type="InterPro" id="IPR002804">
    <property type="entry name" value="Archease"/>
</dbReference>
<gene>
    <name evidence="6" type="ORF">CH333_09200</name>
</gene>
<dbReference type="EMBL" id="NOZQ01000209">
    <property type="protein sequence ID" value="OYD13977.1"/>
    <property type="molecule type" value="Genomic_DNA"/>
</dbReference>
<feature type="domain" description="Archease" evidence="5">
    <location>
        <begin position="4"/>
        <end position="135"/>
    </location>
</feature>
<dbReference type="Pfam" id="PF01951">
    <property type="entry name" value="Archease"/>
    <property type="match status" value="1"/>
</dbReference>
<proteinExistence type="inferred from homology"/>
<reference evidence="6 7" key="1">
    <citation type="submission" date="2017-07" db="EMBL/GenBank/DDBJ databases">
        <title>Recovery of genomes from metagenomes via a dereplication, aggregation, and scoring strategy.</title>
        <authorList>
            <person name="Sieber C.M."/>
            <person name="Probst A.J."/>
            <person name="Sharrar A."/>
            <person name="Thomas B.C."/>
            <person name="Hess M."/>
            <person name="Tringe S.G."/>
            <person name="Banfield J.F."/>
        </authorList>
    </citation>
    <scope>NUCLEOTIDE SEQUENCE [LARGE SCALE GENOMIC DNA]</scope>
    <source>
        <strain evidence="6">JGI_Cruoil_03_44_89</strain>
    </source>
</reference>
<dbReference type="PANTHER" id="PTHR12682">
    <property type="entry name" value="ARCHEASE"/>
    <property type="match status" value="1"/>
</dbReference>
<evidence type="ECO:0000256" key="3">
    <source>
        <dbReference type="ARBA" id="ARBA00022723"/>
    </source>
</evidence>
<dbReference type="GO" id="GO:0046872">
    <property type="term" value="F:metal ion binding"/>
    <property type="evidence" value="ECO:0007669"/>
    <property type="project" value="UniProtKB-KW"/>
</dbReference>
<evidence type="ECO:0000256" key="2">
    <source>
        <dbReference type="ARBA" id="ARBA00022694"/>
    </source>
</evidence>
<organism evidence="6 7">
    <name type="scientific">candidate division WOR-3 bacterium JGI_Cruoil_03_44_89</name>
    <dbReference type="NCBI Taxonomy" id="1973748"/>
    <lineage>
        <taxon>Bacteria</taxon>
        <taxon>Bacteria division WOR-3</taxon>
    </lineage>
</organism>
<protein>
    <recommendedName>
        <fullName evidence="5">Archease domain-containing protein</fullName>
    </recommendedName>
</protein>
<keyword evidence="4" id="KW-0106">Calcium</keyword>
<comment type="caution">
    <text evidence="6">The sequence shown here is derived from an EMBL/GenBank/DDBJ whole genome shotgun (WGS) entry which is preliminary data.</text>
</comment>
<evidence type="ECO:0000259" key="5">
    <source>
        <dbReference type="Pfam" id="PF01951"/>
    </source>
</evidence>
<evidence type="ECO:0000313" key="7">
    <source>
        <dbReference type="Proteomes" id="UP000215215"/>
    </source>
</evidence>
<dbReference type="AlphaFoldDB" id="A0A235BQJ2"/>
<accession>A0A235BQJ2</accession>
<comment type="similarity">
    <text evidence="1">Belongs to the archease family.</text>
</comment>
<dbReference type="SUPFAM" id="SSF69819">
    <property type="entry name" value="MTH1598-like"/>
    <property type="match status" value="1"/>
</dbReference>
<dbReference type="InterPro" id="IPR023572">
    <property type="entry name" value="Archease_dom"/>
</dbReference>
<dbReference type="InterPro" id="IPR036820">
    <property type="entry name" value="Archease_dom_sf"/>
</dbReference>
<dbReference type="Proteomes" id="UP000215215">
    <property type="component" value="Unassembled WGS sequence"/>
</dbReference>
<dbReference type="GO" id="GO:0008033">
    <property type="term" value="P:tRNA processing"/>
    <property type="evidence" value="ECO:0007669"/>
    <property type="project" value="UniProtKB-KW"/>
</dbReference>
<dbReference type="Gene3D" id="3.55.10.10">
    <property type="entry name" value="Archease domain"/>
    <property type="match status" value="1"/>
</dbReference>
<keyword evidence="2" id="KW-0819">tRNA processing</keyword>
<evidence type="ECO:0000313" key="6">
    <source>
        <dbReference type="EMBL" id="OYD13977.1"/>
    </source>
</evidence>
<evidence type="ECO:0000256" key="1">
    <source>
        <dbReference type="ARBA" id="ARBA00007963"/>
    </source>
</evidence>
<evidence type="ECO:0000256" key="4">
    <source>
        <dbReference type="ARBA" id="ARBA00022837"/>
    </source>
</evidence>
<dbReference type="PANTHER" id="PTHR12682:SF11">
    <property type="entry name" value="PROTEIN ARCHEASE"/>
    <property type="match status" value="1"/>
</dbReference>
<name>A0A235BQJ2_UNCW3</name>